<dbReference type="GO" id="GO:0005886">
    <property type="term" value="C:plasma membrane"/>
    <property type="evidence" value="ECO:0007669"/>
    <property type="project" value="TreeGrafter"/>
</dbReference>
<dbReference type="OrthoDB" id="6509899at2759"/>
<comment type="caution">
    <text evidence="3">The sequence shown here is derived from an EMBL/GenBank/DDBJ whole genome shotgun (WGS) entry which is preliminary data.</text>
</comment>
<dbReference type="InterPro" id="IPR018497">
    <property type="entry name" value="Peptidase_M13_C"/>
</dbReference>
<sequence length="722" mass="82121">MDGPPAEAASPDARDRVTRKAWFQVCVVVVASATVIMVFDGVVRHLVIPRMNKTFSSWVDPIGRNSGLEHTDEDIGFATPHPGGGLLRSGYVLPESAPCNTSDCLQFLKRTAHLMQESGNPCGDFYKYVCDYWQHDHELRHTSHYVSADTVYLKLALPETLSTFLYTLNIGDWPFTATGAVDVPTEDLSYKIGVLKRNLGLDSLFGLGIDGDPMNASMLLVSVGQPRLLIERAFRSSWGHLWLDKAFQLLAQSVGKNYRVDGALSRLELKLQGFMIAEKYECWASCDTVDADALPAIAMVNWTSLFRGLLGVDARVQKVRVTSPHYLLNLFKNWNFDKADILNHIVFRIMILIFPFISDDLLFDRIATWKVSTEYKLPFEATREDQCLHTMLQVEPYMPMELVRYSYLVTLSRARITRNMLGSSFISFFVDYIADAFRLLEPTKKQLMKTIKLVQLELLSPALLRNSSTRSKYTDGIYTNNPTTPLFYFVYYFVKNSAMKRLRPLAASQSQSWTGWSLHFSDDAARLDPPFRTLQVPITAFDLMLPNDPVIELFHLPRLAFRAYRSLAEYVVRYVRRENLTDAGATLERLRVCLKTRFSEDLAETVGTLTTTQTGIDAVLDLLAARAAFRLFCDEMAVVAKTARVSGLEEDGTRQLFFVYFAASFCENASPSYLRWQLKACPESWAWMRVNLVVRNMAEFSRSFRCPTSRSRHTIRDCLMPH</sequence>
<proteinExistence type="predicted"/>
<evidence type="ECO:0000256" key="1">
    <source>
        <dbReference type="SAM" id="Phobius"/>
    </source>
</evidence>
<dbReference type="AlphaFoldDB" id="A0A9J6FSY9"/>
<dbReference type="Gene3D" id="3.40.390.10">
    <property type="entry name" value="Collagenase (Catalytic Domain)"/>
    <property type="match status" value="2"/>
</dbReference>
<protein>
    <recommendedName>
        <fullName evidence="2">Peptidase M13 C-terminal domain-containing protein</fullName>
    </recommendedName>
</protein>
<accession>A0A9J6FSY9</accession>
<dbReference type="Proteomes" id="UP000821853">
    <property type="component" value="Chromosome 2"/>
</dbReference>
<dbReference type="Pfam" id="PF01431">
    <property type="entry name" value="Peptidase_M13"/>
    <property type="match status" value="1"/>
</dbReference>
<dbReference type="VEuPathDB" id="VectorBase:HLOH_046264"/>
<dbReference type="PROSITE" id="PS51885">
    <property type="entry name" value="NEPRILYSIN"/>
    <property type="match status" value="1"/>
</dbReference>
<gene>
    <name evidence="3" type="ORF">HPB48_008311</name>
</gene>
<keyword evidence="4" id="KW-1185">Reference proteome</keyword>
<feature type="domain" description="Peptidase M13 C-terminal" evidence="2">
    <location>
        <begin position="588"/>
        <end position="709"/>
    </location>
</feature>
<reference evidence="3 4" key="1">
    <citation type="journal article" date="2020" name="Cell">
        <title>Large-Scale Comparative Analyses of Tick Genomes Elucidate Their Genetic Diversity and Vector Capacities.</title>
        <authorList>
            <consortium name="Tick Genome and Microbiome Consortium (TIGMIC)"/>
            <person name="Jia N."/>
            <person name="Wang J."/>
            <person name="Shi W."/>
            <person name="Du L."/>
            <person name="Sun Y."/>
            <person name="Zhan W."/>
            <person name="Jiang J.F."/>
            <person name="Wang Q."/>
            <person name="Zhang B."/>
            <person name="Ji P."/>
            <person name="Bell-Sakyi L."/>
            <person name="Cui X.M."/>
            <person name="Yuan T.T."/>
            <person name="Jiang B.G."/>
            <person name="Yang W.F."/>
            <person name="Lam T.T."/>
            <person name="Chang Q.C."/>
            <person name="Ding S.J."/>
            <person name="Wang X.J."/>
            <person name="Zhu J.G."/>
            <person name="Ruan X.D."/>
            <person name="Zhao L."/>
            <person name="Wei J.T."/>
            <person name="Ye R.Z."/>
            <person name="Que T.C."/>
            <person name="Du C.H."/>
            <person name="Zhou Y.H."/>
            <person name="Cheng J.X."/>
            <person name="Dai P.F."/>
            <person name="Guo W.B."/>
            <person name="Han X.H."/>
            <person name="Huang E.J."/>
            <person name="Li L.F."/>
            <person name="Wei W."/>
            <person name="Gao Y.C."/>
            <person name="Liu J.Z."/>
            <person name="Shao H.Z."/>
            <person name="Wang X."/>
            <person name="Wang C.C."/>
            <person name="Yang T.C."/>
            <person name="Huo Q.B."/>
            <person name="Li W."/>
            <person name="Chen H.Y."/>
            <person name="Chen S.E."/>
            <person name="Zhou L.G."/>
            <person name="Ni X.B."/>
            <person name="Tian J.H."/>
            <person name="Sheng Y."/>
            <person name="Liu T."/>
            <person name="Pan Y.S."/>
            <person name="Xia L.Y."/>
            <person name="Li J."/>
            <person name="Zhao F."/>
            <person name="Cao W.C."/>
        </authorList>
    </citation>
    <scope>NUCLEOTIDE SEQUENCE [LARGE SCALE GENOMIC DNA]</scope>
    <source>
        <strain evidence="3">HaeL-2018</strain>
    </source>
</reference>
<name>A0A9J6FSY9_HAELO</name>
<dbReference type="InterPro" id="IPR042089">
    <property type="entry name" value="Peptidase_M13_dom_2"/>
</dbReference>
<dbReference type="SUPFAM" id="SSF55486">
    <property type="entry name" value="Metalloproteases ('zincins'), catalytic domain"/>
    <property type="match status" value="2"/>
</dbReference>
<evidence type="ECO:0000313" key="4">
    <source>
        <dbReference type="Proteomes" id="UP000821853"/>
    </source>
</evidence>
<dbReference type="EMBL" id="JABSTR010000004">
    <property type="protein sequence ID" value="KAH9366269.1"/>
    <property type="molecule type" value="Genomic_DNA"/>
</dbReference>
<dbReference type="InterPro" id="IPR000718">
    <property type="entry name" value="Peptidase_M13"/>
</dbReference>
<dbReference type="GO" id="GO:0016485">
    <property type="term" value="P:protein processing"/>
    <property type="evidence" value="ECO:0007669"/>
    <property type="project" value="TreeGrafter"/>
</dbReference>
<keyword evidence="1" id="KW-0812">Transmembrane</keyword>
<organism evidence="3 4">
    <name type="scientific">Haemaphysalis longicornis</name>
    <name type="common">Bush tick</name>
    <dbReference type="NCBI Taxonomy" id="44386"/>
    <lineage>
        <taxon>Eukaryota</taxon>
        <taxon>Metazoa</taxon>
        <taxon>Ecdysozoa</taxon>
        <taxon>Arthropoda</taxon>
        <taxon>Chelicerata</taxon>
        <taxon>Arachnida</taxon>
        <taxon>Acari</taxon>
        <taxon>Parasitiformes</taxon>
        <taxon>Ixodida</taxon>
        <taxon>Ixodoidea</taxon>
        <taxon>Ixodidae</taxon>
        <taxon>Haemaphysalinae</taxon>
        <taxon>Haemaphysalis</taxon>
    </lineage>
</organism>
<keyword evidence="1" id="KW-0472">Membrane</keyword>
<evidence type="ECO:0000259" key="2">
    <source>
        <dbReference type="Pfam" id="PF01431"/>
    </source>
</evidence>
<dbReference type="PANTHER" id="PTHR11733:SF241">
    <property type="entry name" value="GH26575P-RELATED"/>
    <property type="match status" value="1"/>
</dbReference>
<dbReference type="OMA" id="YVCASWE"/>
<dbReference type="PANTHER" id="PTHR11733">
    <property type="entry name" value="ZINC METALLOPROTEASE FAMILY M13 NEPRILYSIN-RELATED"/>
    <property type="match status" value="1"/>
</dbReference>
<dbReference type="GO" id="GO:0004222">
    <property type="term" value="F:metalloendopeptidase activity"/>
    <property type="evidence" value="ECO:0007669"/>
    <property type="project" value="InterPro"/>
</dbReference>
<dbReference type="Gene3D" id="1.10.1380.10">
    <property type="entry name" value="Neutral endopeptidase , domain2"/>
    <property type="match status" value="1"/>
</dbReference>
<feature type="transmembrane region" description="Helical" evidence="1">
    <location>
        <begin position="21"/>
        <end position="43"/>
    </location>
</feature>
<keyword evidence="1" id="KW-1133">Transmembrane helix</keyword>
<evidence type="ECO:0000313" key="3">
    <source>
        <dbReference type="EMBL" id="KAH9366269.1"/>
    </source>
</evidence>
<dbReference type="InterPro" id="IPR024079">
    <property type="entry name" value="MetalloPept_cat_dom_sf"/>
</dbReference>